<dbReference type="InterPro" id="IPR016134">
    <property type="entry name" value="Dockerin_dom"/>
</dbReference>
<dbReference type="EMBL" id="PQAP01000180">
    <property type="protein sequence ID" value="PWB69054.1"/>
    <property type="molecule type" value="Genomic_DNA"/>
</dbReference>
<evidence type="ECO:0000259" key="2">
    <source>
        <dbReference type="PROSITE" id="PS51766"/>
    </source>
</evidence>
<keyword evidence="1" id="KW-0732">Signal</keyword>
<organism evidence="3 4">
    <name type="scientific">candidate division GN15 bacterium</name>
    <dbReference type="NCBI Taxonomy" id="2072418"/>
    <lineage>
        <taxon>Bacteria</taxon>
        <taxon>candidate division GN15</taxon>
    </lineage>
</organism>
<protein>
    <recommendedName>
        <fullName evidence="2">Dockerin domain-containing protein</fullName>
    </recommendedName>
</protein>
<feature type="domain" description="Dockerin" evidence="2">
    <location>
        <begin position="1683"/>
        <end position="1750"/>
    </location>
</feature>
<evidence type="ECO:0000256" key="1">
    <source>
        <dbReference type="SAM" id="SignalP"/>
    </source>
</evidence>
<dbReference type="PROSITE" id="PS00018">
    <property type="entry name" value="EF_HAND_1"/>
    <property type="match status" value="1"/>
</dbReference>
<name>A0A855WWE2_9BACT</name>
<dbReference type="Gene3D" id="1.10.1330.10">
    <property type="entry name" value="Dockerin domain"/>
    <property type="match status" value="1"/>
</dbReference>
<dbReference type="Proteomes" id="UP000250918">
    <property type="component" value="Unassembled WGS sequence"/>
</dbReference>
<dbReference type="InterPro" id="IPR011047">
    <property type="entry name" value="Quinoprotein_ADH-like_sf"/>
</dbReference>
<dbReference type="InterPro" id="IPR036439">
    <property type="entry name" value="Dockerin_dom_sf"/>
</dbReference>
<proteinExistence type="predicted"/>
<dbReference type="GO" id="GO:0000272">
    <property type="term" value="P:polysaccharide catabolic process"/>
    <property type="evidence" value="ECO:0007669"/>
    <property type="project" value="InterPro"/>
</dbReference>
<dbReference type="SUPFAM" id="SSF63446">
    <property type="entry name" value="Type I dockerin domain"/>
    <property type="match status" value="1"/>
</dbReference>
<dbReference type="PROSITE" id="PS51766">
    <property type="entry name" value="DOCKERIN"/>
    <property type="match status" value="1"/>
</dbReference>
<sequence length="1756" mass="189073">MLKRLLTAVLVLGLIMVFSGTAFTESNNVPNTPEGGRTPQHKVSLGGDYRPLGYTSVNKVPIEGVIDTRPTRGAMPAPANADTTECYIFGWADWANASFSVSFARRTNTTSYNEMAMRYNGPSAPNTAIKLYGAYNWVRRVVEGAPDNGVINVTVNVYNAVAGEPGTLAYTENYALPTHGTTFDYTYFPFTNPPVLGGEYYIAFTIAPTNPTTDTVVWTSDDAGHPSGGTATITGRGRVRTISDGLWKTLPVATGTTLNCNFDQLADWCQVYTKCDYLASPLYNVWLYTFPSGAAPSGGRKIGAAQRFVPIGPDTVKTIYVYHMNYNVYYGGAFYTPTSTNGIKVMVFGDNGGNPDYLSGPLATVTLPGGPGLFPTTGLGTDGWNVIPVDMTPYNVVVRGPYHLAVEMTSANPADGRLLFAYADEDDPTDPAYVETFGGSVEYSAPGSPWENTGTSPDWQAQVGGGEVGFLIEGVVCHDEFAQCATVSSYYYGPTRWLYMDNCLDPVHYGTRNGIAGKMVGQMINRVEKIRFAVADEFTFDGYPNINSKIKVSVCAVAPGGNVGSVLWTKTLDEALGEINMAGWTEVVIPGGVTAINEFFVTLEPVLTLDGDTEWLYFGRERVGDDPSITGIKNDGMYVKLCADDLWYQNTPAIGGSGTDNATIEADICSVPPNRWTCTTPTDFYTATADFQRTSHAQVALSDAYCDLTLRWKYVDPLYNITTNRIGNSGPVVYDHYVFSGFGGRCRILDLNDGSVVGEMAGAGAPYYFPTSGMNWTPTIATVMVGGTPKPVMFIGAGVSTGYRAFSAYDLTTWVGTAPNAVPAQLWSINQTTWTALGYTPFPTGLPAHIGNTSWTNPIVTNIDGTDVVIFNTNDQYIWCANAATGQKVWGPIVINGLTYKGMAYLDGFLYVTNTPLLPTYPIGDITKWNAKTGAPVWALSSAPGGGMRGLTVGQDFGNETFVSGLALWPNAAAPEVYAVSSTPEVDDPSGAVGGILYRINGVNGAVLGTTLTKHYRQDGGLTTIADVMVDATTLVIAGGSRWAANGNQLFGYNRFTGGQNWEATEGNTTDNGHLYDGLLTCEAGETDLGFVTNVGGFLDCFNPVTGSMYFSRRFNNAANRGGAIGVSKEGDLLVADRNGAIFCLSKGVDRPRLEIIDWTPEGNTYGPLPSIPLTIPNVFYNSGCAPLVGTITYSTTSNGATLGAAPAFKAASIADQLTQESNSKMMLVAQTNFMESSTPTARPALNSAALATPPFFNVGTQAINLNPGDTAGFDLDVHQSLVYRGENVFYAWFNTNDEDYFLDSAGATRIDPQLRCMIVGGCLLDTATLHFGVGGANLQWVLNVPRMGHFGDTDNPFVSIAGNTADFYGGYYIYGVSERRIAMNTQDWWTGSGEAQAYKSLQGDPNECTTNCKPALLSGQTVGLITTNGASYAPLIGNVVCRTYLDSVQMWAPLDTLGVYGTWNWNNTWLTAGTYNNDSTMGLEVISRSIGFMDPPFPVLNYVVVDFMKIFMRYADGKPVPNWRMGEWIDYDLGGDTILFWPSLSACASVPTVTTRTTGAFGTIKLPYGGGCNSVTYPTMKNALSLEGNQSMNANAAAVHGNAYFDSVYYYMGLNVTNFSQGPMRTAPGDQRSHDTWINHSFADASDTLRMAIAHYGNPSQASPRDPNSLTGPLSILLNKWVGMNRGDVNNDNALNLADIVYLADYVGTNQFGPIPFKHCGDVDANGAVNGADVTYLVNYYFFYGDCPKSEYISY</sequence>
<feature type="signal peptide" evidence="1">
    <location>
        <begin position="1"/>
        <end position="24"/>
    </location>
</feature>
<dbReference type="InterPro" id="IPR018247">
    <property type="entry name" value="EF_Hand_1_Ca_BS"/>
</dbReference>
<dbReference type="CDD" id="cd14256">
    <property type="entry name" value="Dockerin_I"/>
    <property type="match status" value="1"/>
</dbReference>
<reference evidence="3 4" key="1">
    <citation type="journal article" date="2018" name="ISME J.">
        <title>A methanotrophic archaeon couples anaerobic oxidation of methane to Fe(III) reduction.</title>
        <authorList>
            <person name="Cai C."/>
            <person name="Leu A.O."/>
            <person name="Xie G.J."/>
            <person name="Guo J."/>
            <person name="Feng Y."/>
            <person name="Zhao J.X."/>
            <person name="Tyson G.W."/>
            <person name="Yuan Z."/>
            <person name="Hu S."/>
        </authorList>
    </citation>
    <scope>NUCLEOTIDE SEQUENCE [LARGE SCALE GENOMIC DNA]</scope>
    <source>
        <strain evidence="3">FeB_12</strain>
    </source>
</reference>
<evidence type="ECO:0000313" key="3">
    <source>
        <dbReference type="EMBL" id="PWB69054.1"/>
    </source>
</evidence>
<dbReference type="SUPFAM" id="SSF50998">
    <property type="entry name" value="Quinoprotein alcohol dehydrogenase-like"/>
    <property type="match status" value="2"/>
</dbReference>
<gene>
    <name evidence="3" type="ORF">C3F09_10640</name>
</gene>
<feature type="chain" id="PRO_5032529534" description="Dockerin domain-containing protein" evidence="1">
    <location>
        <begin position="25"/>
        <end position="1756"/>
    </location>
</feature>
<evidence type="ECO:0000313" key="4">
    <source>
        <dbReference type="Proteomes" id="UP000250918"/>
    </source>
</evidence>
<comment type="caution">
    <text evidence="3">The sequence shown here is derived from an EMBL/GenBank/DDBJ whole genome shotgun (WGS) entry which is preliminary data.</text>
</comment>
<accession>A0A855WWE2</accession>